<dbReference type="SUPFAM" id="SSF52047">
    <property type="entry name" value="RNI-like"/>
    <property type="match status" value="1"/>
</dbReference>
<dbReference type="OMA" id="HMILGED"/>
<evidence type="ECO:0000313" key="4">
    <source>
        <dbReference type="EMBL" id="KAG0527712.1"/>
    </source>
</evidence>
<sequence>MEIRVPPVPMDRPTVALWRDRGMNPQVLEDDTRTALSLVHYVLPEQAVSHHATLSALPAPDGADRISGLPDALLRDIVSRLPIKDAARTTALSCRWRGVWHSTPLILVDAHLFPPGGDAAPLQVARSDGRGVASAVSRVLAAHPGPFRHIHLTSSHMEAFPGLLARWLQTLAVKGVRELVLVNRPWPLNMDLPATFFGMATLTRLYLGLWKFPDTADLPRAVAFPHLAELGLSCMGIENQDMDFVLAKSPVLRSLCIQANILLRRLCLVSRSLRCVQIIESMELEIAVENAPQLERLIIWSSSARDGLPRRVKIGHAPALRTFGYLDPKWHVLQIGNTVIKAGTGASPNTMVPSVKTLSLRMCFSVRNNAKMLPSFLRCFPNLDRLHLESSKTDEPTGKLNFKFWQEAGAIECVQSHIKLMIFRNFRGERAELSFLKFFLETARVLINLVIVFGKGSFTSMTEARSKVEPLFAAKWASESCSVQLVESALKEGEDKWFLNFRRGSDFSVRDPFAFIYQD</sequence>
<evidence type="ECO:0000313" key="5">
    <source>
        <dbReference type="Proteomes" id="UP000807115"/>
    </source>
</evidence>
<gene>
    <name evidence="4" type="ORF">BDA96_06G256600</name>
</gene>
<evidence type="ECO:0000259" key="2">
    <source>
        <dbReference type="Pfam" id="PF08387"/>
    </source>
</evidence>
<evidence type="ECO:0000259" key="3">
    <source>
        <dbReference type="Pfam" id="PF24758"/>
    </source>
</evidence>
<dbReference type="AlphaFoldDB" id="A0A921UD82"/>
<dbReference type="Gene3D" id="3.80.10.10">
    <property type="entry name" value="Ribonuclease Inhibitor"/>
    <property type="match status" value="1"/>
</dbReference>
<dbReference type="Proteomes" id="UP000807115">
    <property type="component" value="Chromosome 6"/>
</dbReference>
<dbReference type="InterPro" id="IPR053781">
    <property type="entry name" value="F-box_AtFBL13-like"/>
</dbReference>
<feature type="domain" description="F-box" evidence="1">
    <location>
        <begin position="66"/>
        <end position="104"/>
    </location>
</feature>
<dbReference type="Gramene" id="EES11517">
    <property type="protein sequence ID" value="EES11517"/>
    <property type="gene ID" value="SORBI_3006G234500"/>
</dbReference>
<name>A0A921UD82_SORBI</name>
<proteinExistence type="predicted"/>
<dbReference type="PANTHER" id="PTHR32141:SF41">
    <property type="entry name" value="OS04G0208600 PROTEIN"/>
    <property type="match status" value="1"/>
</dbReference>
<dbReference type="PANTHER" id="PTHR32141">
    <property type="match status" value="1"/>
</dbReference>
<feature type="domain" description="FBD" evidence="2">
    <location>
        <begin position="406"/>
        <end position="451"/>
    </location>
</feature>
<dbReference type="Pfam" id="PF08387">
    <property type="entry name" value="FBD"/>
    <property type="match status" value="1"/>
</dbReference>
<dbReference type="CDD" id="cd22160">
    <property type="entry name" value="F-box_AtFBL13-like"/>
    <property type="match status" value="1"/>
</dbReference>
<dbReference type="InterPro" id="IPR032675">
    <property type="entry name" value="LRR_dom_sf"/>
</dbReference>
<dbReference type="InterPro" id="IPR055411">
    <property type="entry name" value="LRR_FXL15/At3g58940/PEG3-like"/>
</dbReference>
<evidence type="ECO:0008006" key="6">
    <source>
        <dbReference type="Google" id="ProtNLM"/>
    </source>
</evidence>
<evidence type="ECO:0000259" key="1">
    <source>
        <dbReference type="Pfam" id="PF00646"/>
    </source>
</evidence>
<reference evidence="4" key="1">
    <citation type="journal article" date="2019" name="BMC Genomics">
        <title>A new reference genome for Sorghum bicolor reveals high levels of sequence similarity between sweet and grain genotypes: implications for the genetics of sugar metabolism.</title>
        <authorList>
            <person name="Cooper E.A."/>
            <person name="Brenton Z.W."/>
            <person name="Flinn B.S."/>
            <person name="Jenkins J."/>
            <person name="Shu S."/>
            <person name="Flowers D."/>
            <person name="Luo F."/>
            <person name="Wang Y."/>
            <person name="Xia P."/>
            <person name="Barry K."/>
            <person name="Daum C."/>
            <person name="Lipzen A."/>
            <person name="Yoshinaga Y."/>
            <person name="Schmutz J."/>
            <person name="Saski C."/>
            <person name="Vermerris W."/>
            <person name="Kresovich S."/>
        </authorList>
    </citation>
    <scope>NUCLEOTIDE SEQUENCE</scope>
</reference>
<dbReference type="InterPro" id="IPR055302">
    <property type="entry name" value="F-box_dom-containing"/>
</dbReference>
<dbReference type="InterPro" id="IPR036047">
    <property type="entry name" value="F-box-like_dom_sf"/>
</dbReference>
<organism evidence="4 5">
    <name type="scientific">Sorghum bicolor</name>
    <name type="common">Sorghum</name>
    <name type="synonym">Sorghum vulgare</name>
    <dbReference type="NCBI Taxonomy" id="4558"/>
    <lineage>
        <taxon>Eukaryota</taxon>
        <taxon>Viridiplantae</taxon>
        <taxon>Streptophyta</taxon>
        <taxon>Embryophyta</taxon>
        <taxon>Tracheophyta</taxon>
        <taxon>Spermatophyta</taxon>
        <taxon>Magnoliopsida</taxon>
        <taxon>Liliopsida</taxon>
        <taxon>Poales</taxon>
        <taxon>Poaceae</taxon>
        <taxon>PACMAD clade</taxon>
        <taxon>Panicoideae</taxon>
        <taxon>Andropogonodae</taxon>
        <taxon>Andropogoneae</taxon>
        <taxon>Sorghinae</taxon>
        <taxon>Sorghum</taxon>
    </lineage>
</organism>
<feature type="domain" description="F-box/LRR-repeat protein 15/At3g58940/PEG3-like LRR" evidence="3">
    <location>
        <begin position="164"/>
        <end position="387"/>
    </location>
</feature>
<comment type="caution">
    <text evidence="4">The sequence shown here is derived from an EMBL/GenBank/DDBJ whole genome shotgun (WGS) entry which is preliminary data.</text>
</comment>
<reference evidence="4" key="2">
    <citation type="submission" date="2020-10" db="EMBL/GenBank/DDBJ databases">
        <authorList>
            <person name="Cooper E.A."/>
            <person name="Brenton Z.W."/>
            <person name="Flinn B.S."/>
            <person name="Jenkins J."/>
            <person name="Shu S."/>
            <person name="Flowers D."/>
            <person name="Luo F."/>
            <person name="Wang Y."/>
            <person name="Xia P."/>
            <person name="Barry K."/>
            <person name="Daum C."/>
            <person name="Lipzen A."/>
            <person name="Yoshinaga Y."/>
            <person name="Schmutz J."/>
            <person name="Saski C."/>
            <person name="Vermerris W."/>
            <person name="Kresovich S."/>
        </authorList>
    </citation>
    <scope>NUCLEOTIDE SEQUENCE</scope>
</reference>
<dbReference type="KEGG" id="sbi:8068452"/>
<protein>
    <recommendedName>
        <fullName evidence="6">F-box domain-containing protein</fullName>
    </recommendedName>
</protein>
<dbReference type="InterPro" id="IPR006566">
    <property type="entry name" value="FBD"/>
</dbReference>
<dbReference type="Pfam" id="PF24758">
    <property type="entry name" value="LRR_At5g56370"/>
    <property type="match status" value="1"/>
</dbReference>
<dbReference type="EMBL" id="CM027685">
    <property type="protein sequence ID" value="KAG0527712.1"/>
    <property type="molecule type" value="Genomic_DNA"/>
</dbReference>
<accession>A0A921UD82</accession>
<dbReference type="OrthoDB" id="582707at2759"/>
<dbReference type="SUPFAM" id="SSF81383">
    <property type="entry name" value="F-box domain"/>
    <property type="match status" value="1"/>
</dbReference>
<dbReference type="InterPro" id="IPR001810">
    <property type="entry name" value="F-box_dom"/>
</dbReference>
<dbReference type="Pfam" id="PF00646">
    <property type="entry name" value="F-box"/>
    <property type="match status" value="1"/>
</dbReference>